<dbReference type="RefSeq" id="WP_211868367.1">
    <property type="nucleotide sequence ID" value="NZ_JAAEDI010000009.1"/>
</dbReference>
<dbReference type="Pfam" id="PF13578">
    <property type="entry name" value="Methyltransf_24"/>
    <property type="match status" value="1"/>
</dbReference>
<dbReference type="GO" id="GO:0008168">
    <property type="term" value="F:methyltransferase activity"/>
    <property type="evidence" value="ECO:0007669"/>
    <property type="project" value="UniProtKB-KW"/>
</dbReference>
<organism evidence="1 2">
    <name type="scientific">Neoroseomonas terrae</name>
    <dbReference type="NCBI Taxonomy" id="424799"/>
    <lineage>
        <taxon>Bacteria</taxon>
        <taxon>Pseudomonadati</taxon>
        <taxon>Pseudomonadota</taxon>
        <taxon>Alphaproteobacteria</taxon>
        <taxon>Acetobacterales</taxon>
        <taxon>Acetobacteraceae</taxon>
        <taxon>Neoroseomonas</taxon>
    </lineage>
</organism>
<dbReference type="GO" id="GO:0032259">
    <property type="term" value="P:methylation"/>
    <property type="evidence" value="ECO:0007669"/>
    <property type="project" value="UniProtKB-KW"/>
</dbReference>
<dbReference type="EMBL" id="JAAEDI010000009">
    <property type="protein sequence ID" value="MBR0649983.1"/>
    <property type="molecule type" value="Genomic_DNA"/>
</dbReference>
<keyword evidence="1" id="KW-0489">Methyltransferase</keyword>
<evidence type="ECO:0000313" key="2">
    <source>
        <dbReference type="Proteomes" id="UP000698752"/>
    </source>
</evidence>
<sequence length="238" mass="26057">MSAIDRYWREGFPHVEGWVHGGLLAYLKLVDQIQADAGIAGHGAEIGVFHGKFFIALASLLPPDGKMTALDVFDDQSKNIDGAGEGSLEKIKSNVAAYGRCDIDHVYIATDSTALTALDRVNLVRDRGPFRLFSVDGCHTVEHTLSDLRTAEDCLSSGGVIILDDFMHPHWPGVTQAASLFCAGVPRVAPFLYAHHKLFMVGVGWHAHFVDACRNTLAHHDSMKMTTMFHSKVVSIYP</sequence>
<comment type="caution">
    <text evidence="1">The sequence shown here is derived from an EMBL/GenBank/DDBJ whole genome shotgun (WGS) entry which is preliminary data.</text>
</comment>
<evidence type="ECO:0000313" key="1">
    <source>
        <dbReference type="EMBL" id="MBR0649983.1"/>
    </source>
</evidence>
<dbReference type="Proteomes" id="UP000698752">
    <property type="component" value="Unassembled WGS sequence"/>
</dbReference>
<dbReference type="Gene3D" id="3.40.50.150">
    <property type="entry name" value="Vaccinia Virus protein VP39"/>
    <property type="match status" value="1"/>
</dbReference>
<accession>A0ABS5EG29</accession>
<keyword evidence="1" id="KW-0808">Transferase</keyword>
<gene>
    <name evidence="1" type="ORF">GXW78_09940</name>
</gene>
<proteinExistence type="predicted"/>
<name>A0ABS5EG29_9PROT</name>
<dbReference type="InterPro" id="IPR029063">
    <property type="entry name" value="SAM-dependent_MTases_sf"/>
</dbReference>
<protein>
    <submittedName>
        <fullName evidence="1">Class I SAM-dependent methyltransferase</fullName>
    </submittedName>
</protein>
<keyword evidence="2" id="KW-1185">Reference proteome</keyword>
<dbReference type="SUPFAM" id="SSF53335">
    <property type="entry name" value="S-adenosyl-L-methionine-dependent methyltransferases"/>
    <property type="match status" value="1"/>
</dbReference>
<reference evidence="2" key="1">
    <citation type="journal article" date="2021" name="Syst. Appl. Microbiol.">
        <title>Roseomonas hellenica sp. nov., isolated from roots of wild-growing Alkanna tinctoria.</title>
        <authorList>
            <person name="Rat A."/>
            <person name="Naranjo H.D."/>
            <person name="Lebbe L."/>
            <person name="Cnockaert M."/>
            <person name="Krigas N."/>
            <person name="Grigoriadou K."/>
            <person name="Maloupa E."/>
            <person name="Willems A."/>
        </authorList>
    </citation>
    <scope>NUCLEOTIDE SEQUENCE [LARGE SCALE GENOMIC DNA]</scope>
    <source>
        <strain evidence="2">LMG 31159</strain>
    </source>
</reference>